<dbReference type="PANTHER" id="PTHR23110:SF98">
    <property type="entry name" value="PRE-LOLA-G, ISOFORM C-RELATED"/>
    <property type="match status" value="1"/>
</dbReference>
<feature type="region of interest" description="Disordered" evidence="4">
    <location>
        <begin position="123"/>
        <end position="178"/>
    </location>
</feature>
<organism evidence="7 8">
    <name type="scientific">Sipha flava</name>
    <name type="common">yellow sugarcane aphid</name>
    <dbReference type="NCBI Taxonomy" id="143950"/>
    <lineage>
        <taxon>Eukaryota</taxon>
        <taxon>Metazoa</taxon>
        <taxon>Ecdysozoa</taxon>
        <taxon>Arthropoda</taxon>
        <taxon>Hexapoda</taxon>
        <taxon>Insecta</taxon>
        <taxon>Pterygota</taxon>
        <taxon>Neoptera</taxon>
        <taxon>Paraneoptera</taxon>
        <taxon>Hemiptera</taxon>
        <taxon>Sternorrhyncha</taxon>
        <taxon>Aphidomorpha</taxon>
        <taxon>Aphidoidea</taxon>
        <taxon>Aphididae</taxon>
        <taxon>Sipha</taxon>
    </lineage>
</organism>
<feature type="region of interest" description="Disordered" evidence="4">
    <location>
        <begin position="191"/>
        <end position="240"/>
    </location>
</feature>
<dbReference type="GO" id="GO:0008270">
    <property type="term" value="F:zinc ion binding"/>
    <property type="evidence" value="ECO:0007669"/>
    <property type="project" value="UniProtKB-KW"/>
</dbReference>
<evidence type="ECO:0000256" key="1">
    <source>
        <dbReference type="ARBA" id="ARBA00004123"/>
    </source>
</evidence>
<feature type="compositionally biased region" description="Low complexity" evidence="4">
    <location>
        <begin position="127"/>
        <end position="138"/>
    </location>
</feature>
<keyword evidence="3" id="KW-0863">Zinc-finger</keyword>
<feature type="region of interest" description="Disordered" evidence="4">
    <location>
        <begin position="383"/>
        <end position="406"/>
    </location>
</feature>
<protein>
    <submittedName>
        <fullName evidence="8">Protein abrupt-like isoform X1</fullName>
    </submittedName>
</protein>
<name>A0A8B8GPH0_9HEMI</name>
<evidence type="ECO:0000259" key="5">
    <source>
        <dbReference type="PROSITE" id="PS50097"/>
    </source>
</evidence>
<dbReference type="InterPro" id="IPR000210">
    <property type="entry name" value="BTB/POZ_dom"/>
</dbReference>
<keyword evidence="3" id="KW-0479">Metal-binding</keyword>
<evidence type="ECO:0000259" key="6">
    <source>
        <dbReference type="PROSITE" id="PS50157"/>
    </source>
</evidence>
<dbReference type="SMART" id="SM00355">
    <property type="entry name" value="ZnF_C2H2"/>
    <property type="match status" value="2"/>
</dbReference>
<dbReference type="Pfam" id="PF00096">
    <property type="entry name" value="zf-C2H2"/>
    <property type="match status" value="1"/>
</dbReference>
<feature type="region of interest" description="Disordered" evidence="4">
    <location>
        <begin position="429"/>
        <end position="485"/>
    </location>
</feature>
<dbReference type="GO" id="GO:0048513">
    <property type="term" value="P:animal organ development"/>
    <property type="evidence" value="ECO:0007669"/>
    <property type="project" value="UniProtKB-ARBA"/>
</dbReference>
<feature type="compositionally biased region" description="Polar residues" evidence="4">
    <location>
        <begin position="436"/>
        <end position="457"/>
    </location>
</feature>
<dbReference type="Proteomes" id="UP000694846">
    <property type="component" value="Unplaced"/>
</dbReference>
<dbReference type="Gene3D" id="3.30.710.10">
    <property type="entry name" value="Potassium Channel Kv1.1, Chain A"/>
    <property type="match status" value="1"/>
</dbReference>
<feature type="compositionally biased region" description="Polar residues" evidence="4">
    <location>
        <begin position="467"/>
        <end position="480"/>
    </location>
</feature>
<dbReference type="AlphaFoldDB" id="A0A8B8GPH0"/>
<dbReference type="CDD" id="cd18315">
    <property type="entry name" value="BTB_POZ_BAB-like"/>
    <property type="match status" value="1"/>
</dbReference>
<dbReference type="RefSeq" id="XP_025425159.1">
    <property type="nucleotide sequence ID" value="XM_025569374.1"/>
</dbReference>
<proteinExistence type="predicted"/>
<feature type="region of interest" description="Disordered" evidence="4">
    <location>
        <begin position="573"/>
        <end position="601"/>
    </location>
</feature>
<dbReference type="InterPro" id="IPR051095">
    <property type="entry name" value="Dros_DevTransReg"/>
</dbReference>
<dbReference type="OrthoDB" id="10261408at2759"/>
<evidence type="ECO:0000313" key="8">
    <source>
        <dbReference type="RefSeq" id="XP_025425159.1"/>
    </source>
</evidence>
<evidence type="ECO:0000313" key="7">
    <source>
        <dbReference type="Proteomes" id="UP000694846"/>
    </source>
</evidence>
<sequence>MGEMDADQLYSVRWNEFHTSIVTSFRHLLDQEDFIDVTIACDGHSFTAHKVVLSACSPYFRSLLKANPCQHPIVILRDVKKQEMEALLSFMYNGEVRINQEQLPEFLKTARSLQVRGLVDFTKEDQPSSWGSSSVVPVDGKTKASDDLPTPPFKRQRNNSEVTNQPLTPSSNYNVDRDKDTPSLLVQALELNQSQSSQNKNAVDSSATGHSSDEEESNSGESDGSHTVNDNTRSDVNRQNNDIGIQPQISQAQHSKLEPVDFLPNSGNNHDLHNTSISIEQSRHSFPTSISSGVSIISSLQGIPGLLPGPSGIHNNSQENSYARRSIEMTRVRATDPRPCPKCGKIYRSAHTLRTHLEDKHTVCSGYRCVLCGTVAKSRNSLHSHMSRQHRGISTKDLPVQPMPSNFDPELASNLLLKAGVKISPAELRARASPTDAVTTGSSGQRRSDLQSANSSVCDGDDPEDLTINSSQNHGNNNQLRYGPGDVQQLQNKYPTAMDLMDNYARTGGGASGGALSPFLPSFAKDPGDKMSPYNNKAFLDSYLKALVETNSPLFYASKLAGDMIKHDIAADDAEYSSASDEEEDDDSVNNSPLALQAGKN</sequence>
<dbReference type="SUPFAM" id="SSF54695">
    <property type="entry name" value="POZ domain"/>
    <property type="match status" value="1"/>
</dbReference>
<dbReference type="PROSITE" id="PS00028">
    <property type="entry name" value="ZINC_FINGER_C2H2_1"/>
    <property type="match status" value="1"/>
</dbReference>
<feature type="domain" description="BTB" evidence="5">
    <location>
        <begin position="35"/>
        <end position="100"/>
    </location>
</feature>
<feature type="domain" description="C2H2-type" evidence="6">
    <location>
        <begin position="367"/>
        <end position="395"/>
    </location>
</feature>
<dbReference type="GeneID" id="112694019"/>
<feature type="compositionally biased region" description="Polar residues" evidence="4">
    <location>
        <begin position="191"/>
        <end position="210"/>
    </location>
</feature>
<dbReference type="PANTHER" id="PTHR23110">
    <property type="entry name" value="BTB DOMAIN TRANSCRIPTION FACTOR"/>
    <property type="match status" value="1"/>
</dbReference>
<feature type="compositionally biased region" description="Basic residues" evidence="4">
    <location>
        <begin position="383"/>
        <end position="393"/>
    </location>
</feature>
<keyword evidence="3" id="KW-0862">Zinc</keyword>
<evidence type="ECO:0000256" key="4">
    <source>
        <dbReference type="SAM" id="MobiDB-lite"/>
    </source>
</evidence>
<reference evidence="8" key="1">
    <citation type="submission" date="2025-08" db="UniProtKB">
        <authorList>
            <consortium name="RefSeq"/>
        </authorList>
    </citation>
    <scope>IDENTIFICATION</scope>
</reference>
<gene>
    <name evidence="8" type="primary">LOC112694019</name>
</gene>
<feature type="domain" description="C2H2-type" evidence="6">
    <location>
        <begin position="338"/>
        <end position="362"/>
    </location>
</feature>
<dbReference type="GO" id="GO:0048468">
    <property type="term" value="P:cell development"/>
    <property type="evidence" value="ECO:0007669"/>
    <property type="project" value="UniProtKB-ARBA"/>
</dbReference>
<feature type="compositionally biased region" description="Polar residues" evidence="4">
    <location>
        <begin position="159"/>
        <end position="174"/>
    </location>
</feature>
<feature type="compositionally biased region" description="Polar residues" evidence="4">
    <location>
        <begin position="589"/>
        <end position="601"/>
    </location>
</feature>
<dbReference type="SMART" id="SM00225">
    <property type="entry name" value="BTB"/>
    <property type="match status" value="1"/>
</dbReference>
<evidence type="ECO:0000256" key="2">
    <source>
        <dbReference type="ARBA" id="ARBA00023242"/>
    </source>
</evidence>
<dbReference type="GO" id="GO:0003006">
    <property type="term" value="P:developmental process involved in reproduction"/>
    <property type="evidence" value="ECO:0007669"/>
    <property type="project" value="UniProtKB-ARBA"/>
</dbReference>
<evidence type="ECO:0000256" key="3">
    <source>
        <dbReference type="PROSITE-ProRule" id="PRU00042"/>
    </source>
</evidence>
<comment type="subcellular location">
    <subcellularLocation>
        <location evidence="1">Nucleus</location>
    </subcellularLocation>
</comment>
<dbReference type="Pfam" id="PF00651">
    <property type="entry name" value="BTB"/>
    <property type="match status" value="1"/>
</dbReference>
<dbReference type="GO" id="GO:0005634">
    <property type="term" value="C:nucleus"/>
    <property type="evidence" value="ECO:0007669"/>
    <property type="project" value="UniProtKB-SubCell"/>
</dbReference>
<feature type="compositionally biased region" description="Acidic residues" evidence="4">
    <location>
        <begin position="573"/>
        <end position="588"/>
    </location>
</feature>
<keyword evidence="2" id="KW-0539">Nucleus</keyword>
<accession>A0A8B8GPH0</accession>
<keyword evidence="7" id="KW-1185">Reference proteome</keyword>
<dbReference type="Gene3D" id="3.30.160.60">
    <property type="entry name" value="Classic Zinc Finger"/>
    <property type="match status" value="1"/>
</dbReference>
<dbReference type="InterPro" id="IPR013087">
    <property type="entry name" value="Znf_C2H2_type"/>
</dbReference>
<dbReference type="PROSITE" id="PS50097">
    <property type="entry name" value="BTB"/>
    <property type="match status" value="1"/>
</dbReference>
<dbReference type="PROSITE" id="PS50157">
    <property type="entry name" value="ZINC_FINGER_C2H2_2"/>
    <property type="match status" value="2"/>
</dbReference>
<dbReference type="GO" id="GO:0006357">
    <property type="term" value="P:regulation of transcription by RNA polymerase II"/>
    <property type="evidence" value="ECO:0007669"/>
    <property type="project" value="TreeGrafter"/>
</dbReference>
<dbReference type="InterPro" id="IPR011333">
    <property type="entry name" value="SKP1/BTB/POZ_sf"/>
</dbReference>